<dbReference type="AlphaFoldDB" id="A0A4P8IK65"/>
<accession>A0A4P8IK65</accession>
<dbReference type="InterPro" id="IPR001647">
    <property type="entry name" value="HTH_TetR"/>
</dbReference>
<keyword evidence="8" id="KW-1185">Reference proteome</keyword>
<evidence type="ECO:0000256" key="2">
    <source>
        <dbReference type="ARBA" id="ARBA00023125"/>
    </source>
</evidence>
<dbReference type="Gene3D" id="1.10.10.60">
    <property type="entry name" value="Homeodomain-like"/>
    <property type="match status" value="1"/>
</dbReference>
<organism evidence="7 8">
    <name type="scientific">Trinickia violacea</name>
    <dbReference type="NCBI Taxonomy" id="2571746"/>
    <lineage>
        <taxon>Bacteria</taxon>
        <taxon>Pseudomonadati</taxon>
        <taxon>Pseudomonadota</taxon>
        <taxon>Betaproteobacteria</taxon>
        <taxon>Burkholderiales</taxon>
        <taxon>Burkholderiaceae</taxon>
        <taxon>Trinickia</taxon>
    </lineage>
</organism>
<dbReference type="OrthoDB" id="9798857at2"/>
<dbReference type="PRINTS" id="PR00455">
    <property type="entry name" value="HTHTETR"/>
</dbReference>
<feature type="region of interest" description="Disordered" evidence="5">
    <location>
        <begin position="190"/>
        <end position="221"/>
    </location>
</feature>
<evidence type="ECO:0000313" key="8">
    <source>
        <dbReference type="Proteomes" id="UP000298656"/>
    </source>
</evidence>
<dbReference type="SUPFAM" id="SSF48498">
    <property type="entry name" value="Tetracyclin repressor-like, C-terminal domain"/>
    <property type="match status" value="1"/>
</dbReference>
<dbReference type="PANTHER" id="PTHR47506">
    <property type="entry name" value="TRANSCRIPTIONAL REGULATORY PROTEIN"/>
    <property type="match status" value="1"/>
</dbReference>
<evidence type="ECO:0000259" key="6">
    <source>
        <dbReference type="PROSITE" id="PS50977"/>
    </source>
</evidence>
<name>A0A4P8IK65_9BURK</name>
<dbReference type="KEGG" id="tvl:FAZ95_01365"/>
<gene>
    <name evidence="7" type="ORF">FAZ95_01365</name>
</gene>
<feature type="domain" description="HTH tetR-type" evidence="6">
    <location>
        <begin position="9"/>
        <end position="69"/>
    </location>
</feature>
<keyword evidence="3" id="KW-0804">Transcription</keyword>
<dbReference type="EMBL" id="CP040077">
    <property type="protein sequence ID" value="QCP47945.1"/>
    <property type="molecule type" value="Genomic_DNA"/>
</dbReference>
<dbReference type="GO" id="GO:0003677">
    <property type="term" value="F:DNA binding"/>
    <property type="evidence" value="ECO:0007669"/>
    <property type="project" value="UniProtKB-UniRule"/>
</dbReference>
<dbReference type="InterPro" id="IPR009057">
    <property type="entry name" value="Homeodomain-like_sf"/>
</dbReference>
<sequence>MRYSAEHKTETRSRILEAAGQLFRRDGYGGSGIDGLTKAAGVTNGAFYGHFKSKSEAFRTVVLSGLEELRLAVAGLKASRGTQWIKAFIELYLGPKRTCAVEESCALPSFSPEMVRADDETREAYEAELRRLIDEVSSGMPAGAGTDQEDQAIALLAMLSGGVTLARAVPDPALSERIAQAVGKMAAAMTAAGVADKPPRAKRATPRAGSRSSASATPKKR</sequence>
<proteinExistence type="predicted"/>
<evidence type="ECO:0000256" key="4">
    <source>
        <dbReference type="PROSITE-ProRule" id="PRU00335"/>
    </source>
</evidence>
<dbReference type="SUPFAM" id="SSF46689">
    <property type="entry name" value="Homeodomain-like"/>
    <property type="match status" value="1"/>
</dbReference>
<dbReference type="Pfam" id="PF00440">
    <property type="entry name" value="TetR_N"/>
    <property type="match status" value="1"/>
</dbReference>
<dbReference type="RefSeq" id="WP_137330787.1">
    <property type="nucleotide sequence ID" value="NZ_CP040077.1"/>
</dbReference>
<feature type="DNA-binding region" description="H-T-H motif" evidence="4">
    <location>
        <begin position="32"/>
        <end position="51"/>
    </location>
</feature>
<protein>
    <submittedName>
        <fullName evidence="7">TetR/AcrR family transcriptional regulator</fullName>
    </submittedName>
</protein>
<evidence type="ECO:0000256" key="3">
    <source>
        <dbReference type="ARBA" id="ARBA00023163"/>
    </source>
</evidence>
<dbReference type="PROSITE" id="PS50977">
    <property type="entry name" value="HTH_TETR_2"/>
    <property type="match status" value="1"/>
</dbReference>
<dbReference type="PANTHER" id="PTHR47506:SF7">
    <property type="entry name" value="TRANSCRIPTIONAL REGULATORY PROTEIN"/>
    <property type="match status" value="1"/>
</dbReference>
<evidence type="ECO:0000256" key="1">
    <source>
        <dbReference type="ARBA" id="ARBA00023015"/>
    </source>
</evidence>
<dbReference type="Proteomes" id="UP000298656">
    <property type="component" value="Chromosome 1"/>
</dbReference>
<reference evidence="7 8" key="1">
    <citation type="submission" date="2019-05" db="EMBL/GenBank/DDBJ databases">
        <title>Burkholderia sp. DHOD12, isolated from subtropical forest soil.</title>
        <authorList>
            <person name="Gao Z.-H."/>
            <person name="Qiu L.-H."/>
        </authorList>
    </citation>
    <scope>NUCLEOTIDE SEQUENCE [LARGE SCALE GENOMIC DNA]</scope>
    <source>
        <strain evidence="7 8">DHOD12</strain>
    </source>
</reference>
<evidence type="ECO:0000256" key="5">
    <source>
        <dbReference type="SAM" id="MobiDB-lite"/>
    </source>
</evidence>
<evidence type="ECO:0000313" key="7">
    <source>
        <dbReference type="EMBL" id="QCP47945.1"/>
    </source>
</evidence>
<keyword evidence="1" id="KW-0805">Transcription regulation</keyword>
<keyword evidence="2 4" id="KW-0238">DNA-binding</keyword>
<dbReference type="InterPro" id="IPR036271">
    <property type="entry name" value="Tet_transcr_reg_TetR-rel_C_sf"/>
</dbReference>
<feature type="compositionally biased region" description="Polar residues" evidence="5">
    <location>
        <begin position="210"/>
        <end position="221"/>
    </location>
</feature>
<dbReference type="Gene3D" id="1.10.357.10">
    <property type="entry name" value="Tetracycline Repressor, domain 2"/>
    <property type="match status" value="1"/>
</dbReference>